<dbReference type="InterPro" id="IPR013785">
    <property type="entry name" value="Aldolase_TIM"/>
</dbReference>
<protein>
    <recommendedName>
        <fullName evidence="3">1-(5-phosphoribosyl)-5-[(5-phosphoribosylamino)methylideneamino]imidazole-4-carboxamideisomerase</fullName>
        <ecNumber evidence="3">5.3.1.16</ecNumber>
    </recommendedName>
</protein>
<reference evidence="9" key="1">
    <citation type="journal article" date="2013" name="Proc. Natl. Acad. Sci. U.S.A.">
        <title>Genome structure and metabolic features in the red seaweed Chondrus crispus shed light on evolution of the Archaeplastida.</title>
        <authorList>
            <person name="Collen J."/>
            <person name="Porcel B."/>
            <person name="Carre W."/>
            <person name="Ball S.G."/>
            <person name="Chaparro C."/>
            <person name="Tonon T."/>
            <person name="Barbeyron T."/>
            <person name="Michel G."/>
            <person name="Noel B."/>
            <person name="Valentin K."/>
            <person name="Elias M."/>
            <person name="Artiguenave F."/>
            <person name="Arun A."/>
            <person name="Aury J.M."/>
            <person name="Barbosa-Neto J.F."/>
            <person name="Bothwell J.H."/>
            <person name="Bouget F.Y."/>
            <person name="Brillet L."/>
            <person name="Cabello-Hurtado F."/>
            <person name="Capella-Gutierrez S."/>
            <person name="Charrier B."/>
            <person name="Cladiere L."/>
            <person name="Cock J.M."/>
            <person name="Coelho S.M."/>
            <person name="Colleoni C."/>
            <person name="Czjzek M."/>
            <person name="Da Silva C."/>
            <person name="Delage L."/>
            <person name="Denoeud F."/>
            <person name="Deschamps P."/>
            <person name="Dittami S.M."/>
            <person name="Gabaldon T."/>
            <person name="Gachon C.M."/>
            <person name="Groisillier A."/>
            <person name="Herve C."/>
            <person name="Jabbari K."/>
            <person name="Katinka M."/>
            <person name="Kloareg B."/>
            <person name="Kowalczyk N."/>
            <person name="Labadie K."/>
            <person name="Leblanc C."/>
            <person name="Lopez P.J."/>
            <person name="McLachlan D.H."/>
            <person name="Meslet-Cladiere L."/>
            <person name="Moustafa A."/>
            <person name="Nehr Z."/>
            <person name="Nyvall Collen P."/>
            <person name="Panaud O."/>
            <person name="Partensky F."/>
            <person name="Poulain J."/>
            <person name="Rensing S.A."/>
            <person name="Rousvoal S."/>
            <person name="Samson G."/>
            <person name="Symeonidi A."/>
            <person name="Weissenbach J."/>
            <person name="Zambounis A."/>
            <person name="Wincker P."/>
            <person name="Boyen C."/>
        </authorList>
    </citation>
    <scope>NUCLEOTIDE SEQUENCE [LARGE SCALE GENOMIC DNA]</scope>
    <source>
        <strain evidence="9">cv. Stackhouse</strain>
    </source>
</reference>
<organism evidence="8 9">
    <name type="scientific">Chondrus crispus</name>
    <name type="common">Carrageen Irish moss</name>
    <name type="synonym">Polymorpha crispa</name>
    <dbReference type="NCBI Taxonomy" id="2769"/>
    <lineage>
        <taxon>Eukaryota</taxon>
        <taxon>Rhodophyta</taxon>
        <taxon>Florideophyceae</taxon>
        <taxon>Rhodymeniophycidae</taxon>
        <taxon>Gigartinales</taxon>
        <taxon>Gigartinaceae</taxon>
        <taxon>Chondrus</taxon>
    </lineage>
</organism>
<dbReference type="AlphaFoldDB" id="R7Q4A9"/>
<evidence type="ECO:0000256" key="4">
    <source>
        <dbReference type="ARBA" id="ARBA00022605"/>
    </source>
</evidence>
<dbReference type="Pfam" id="PF00977">
    <property type="entry name" value="His_biosynth"/>
    <property type="match status" value="1"/>
</dbReference>
<evidence type="ECO:0000256" key="6">
    <source>
        <dbReference type="ARBA" id="ARBA00023235"/>
    </source>
</evidence>
<dbReference type="Proteomes" id="UP000012073">
    <property type="component" value="Unassembled WGS sequence"/>
</dbReference>
<dbReference type="SUPFAM" id="SSF51366">
    <property type="entry name" value="Ribulose-phoshate binding barrel"/>
    <property type="match status" value="1"/>
</dbReference>
<dbReference type="OMA" id="IEWNKTH"/>
<dbReference type="InterPro" id="IPR006062">
    <property type="entry name" value="His_biosynth"/>
</dbReference>
<evidence type="ECO:0000256" key="1">
    <source>
        <dbReference type="ARBA" id="ARBA00005133"/>
    </source>
</evidence>
<evidence type="ECO:0000313" key="9">
    <source>
        <dbReference type="Proteomes" id="UP000012073"/>
    </source>
</evidence>
<dbReference type="RefSeq" id="XP_005712479.1">
    <property type="nucleotide sequence ID" value="XM_005712422.1"/>
</dbReference>
<comment type="pathway">
    <text evidence="1">Amino-acid biosynthesis; L-histidine biosynthesis; L-histidine from 5-phospho-alpha-D-ribose 1-diphosphate: step 4/9.</text>
</comment>
<dbReference type="GO" id="GO:0000105">
    <property type="term" value="P:L-histidine biosynthetic process"/>
    <property type="evidence" value="ECO:0007669"/>
    <property type="project" value="UniProtKB-UniPathway"/>
</dbReference>
<evidence type="ECO:0000256" key="5">
    <source>
        <dbReference type="ARBA" id="ARBA00023102"/>
    </source>
</evidence>
<evidence type="ECO:0000256" key="7">
    <source>
        <dbReference type="RuleBase" id="RU003657"/>
    </source>
</evidence>
<dbReference type="PhylomeDB" id="R7Q4A9"/>
<dbReference type="NCBIfam" id="TIGR02129">
    <property type="entry name" value="hisA_euk"/>
    <property type="match status" value="1"/>
</dbReference>
<dbReference type="GO" id="GO:0005737">
    <property type="term" value="C:cytoplasm"/>
    <property type="evidence" value="ECO:0007669"/>
    <property type="project" value="TreeGrafter"/>
</dbReference>
<dbReference type="PANTHER" id="PTHR43090">
    <property type="entry name" value="1-(5-PHOSPHORIBOSYL)-5-[(5-PHOSPHORIBOSYLAMINO)METHYLIDENEAMINO] IMIDAZOLE-4-CARBOXAMIDE ISOMERASE"/>
    <property type="match status" value="1"/>
</dbReference>
<keyword evidence="5 7" id="KW-0368">Histidine biosynthesis</keyword>
<dbReference type="KEGG" id="ccp:CHC_T00001580001"/>
<proteinExistence type="inferred from homology"/>
<dbReference type="EC" id="5.3.1.16" evidence="3"/>
<dbReference type="GeneID" id="17320198"/>
<dbReference type="InterPro" id="IPR044524">
    <property type="entry name" value="Isoase_HisA-like"/>
</dbReference>
<comment type="similarity">
    <text evidence="2 7">Belongs to the HisA/HisF family.</text>
</comment>
<name>R7Q4A9_CHOCR</name>
<dbReference type="UniPathway" id="UPA00031">
    <property type="reaction ID" value="UER00009"/>
</dbReference>
<dbReference type="Gene3D" id="3.20.20.70">
    <property type="entry name" value="Aldolase class I"/>
    <property type="match status" value="1"/>
</dbReference>
<dbReference type="CDD" id="cd04723">
    <property type="entry name" value="HisA_HisF"/>
    <property type="match status" value="1"/>
</dbReference>
<accession>R7Q4A9</accession>
<evidence type="ECO:0000256" key="2">
    <source>
        <dbReference type="ARBA" id="ARBA00009667"/>
    </source>
</evidence>
<dbReference type="EMBL" id="HG001545">
    <property type="protein sequence ID" value="CDF32708.1"/>
    <property type="molecule type" value="Genomic_DNA"/>
</dbReference>
<evidence type="ECO:0000256" key="3">
    <source>
        <dbReference type="ARBA" id="ARBA00012550"/>
    </source>
</evidence>
<dbReference type="OrthoDB" id="446074at2759"/>
<dbReference type="STRING" id="2769.R7Q4A9"/>
<keyword evidence="9" id="KW-1185">Reference proteome</keyword>
<sequence>MSRLHSTAFLSLPHILSRPIVRRYLAPFPSHRTPSMRAMRFRPCIDLHAGRVKQIVGGTLTDAATAPTTNFETDLSPAYYAELYHRDKLPGGHVIMLGPGNEIAARKALNVFPDGMHVGGGMNPSNAGNFINAGASHVIVTSYVFREGVIVWERVQEMLRAVGKRRLVLDVSCRKRNGEYFVCTDRWQKWTDFALNAKNFDTLGQHCDEILVHAVDVEGKKSGIDLDLVEKMAAWASVPVTYAGGVRSIADMELAKEKGRGLTL</sequence>
<dbReference type="GO" id="GO:0000162">
    <property type="term" value="P:L-tryptophan biosynthetic process"/>
    <property type="evidence" value="ECO:0007669"/>
    <property type="project" value="TreeGrafter"/>
</dbReference>
<gene>
    <name evidence="8" type="ORF">CHC_T00001580001</name>
</gene>
<evidence type="ECO:0000313" key="8">
    <source>
        <dbReference type="EMBL" id="CDF32708.1"/>
    </source>
</evidence>
<dbReference type="GO" id="GO:0003949">
    <property type="term" value="F:1-(5-phosphoribosyl)-5-[(5-phosphoribosylamino)methylideneamino]imidazole-4-carboxamide isomerase activity"/>
    <property type="evidence" value="ECO:0007669"/>
    <property type="project" value="UniProtKB-EC"/>
</dbReference>
<dbReference type="PANTHER" id="PTHR43090:SF2">
    <property type="entry name" value="1-(5-PHOSPHORIBOSYL)-5-[(5-PHOSPHORIBOSYLAMINO)METHYLIDENEAMINO] IMIDAZOLE-4-CARBOXAMIDE ISOMERASE"/>
    <property type="match status" value="1"/>
</dbReference>
<dbReference type="InterPro" id="IPR011858">
    <property type="entry name" value="His6/HISN3"/>
</dbReference>
<keyword evidence="4 7" id="KW-0028">Amino-acid biosynthesis</keyword>
<dbReference type="InterPro" id="IPR011060">
    <property type="entry name" value="RibuloseP-bd_barrel"/>
</dbReference>
<dbReference type="Gramene" id="CDF32708">
    <property type="protein sequence ID" value="CDF32708"/>
    <property type="gene ID" value="CHC_T00001580001"/>
</dbReference>
<keyword evidence="6" id="KW-0413">Isomerase</keyword>